<dbReference type="EMBL" id="BMKR01000056">
    <property type="protein sequence ID" value="GGG12388.1"/>
    <property type="molecule type" value="Genomic_DNA"/>
</dbReference>
<dbReference type="Pfam" id="PF08241">
    <property type="entry name" value="Methyltransf_11"/>
    <property type="match status" value="1"/>
</dbReference>
<dbReference type="AlphaFoldDB" id="A0A917D6C6"/>
<evidence type="ECO:0000313" key="3">
    <source>
        <dbReference type="Proteomes" id="UP000637643"/>
    </source>
</evidence>
<keyword evidence="3" id="KW-1185">Reference proteome</keyword>
<sequence length="271" mass="30814">MQNQKVVRYYDSYDEASRLTSDRARRLEFITTTRILEKYIHEAAAIFDVAAGSGVYTFYYADKGNAVTAVDITPKHAALIQKRIERDAYRNVPAQVADATDLSGFASELFDVVLCLGPLYHLQNPEAQRQCIRECLRVLKPGGLLAAAYINRSFIIPHLAGQAPEYLNREFITSVQHQGYVDSDDQADFFASAYFHTPEEVEALLAEEQVEKLTHVATDGCAFFMREQMNQWSEEQYQIWADYHLSTCEERTLLGYSNHGLYVGRKAISSR</sequence>
<dbReference type="PANTHER" id="PTHR43591">
    <property type="entry name" value="METHYLTRANSFERASE"/>
    <property type="match status" value="1"/>
</dbReference>
<dbReference type="Proteomes" id="UP000637643">
    <property type="component" value="Unassembled WGS sequence"/>
</dbReference>
<organism evidence="2 3">
    <name type="scientific">Paenibacillus albidus</name>
    <dbReference type="NCBI Taxonomy" id="2041023"/>
    <lineage>
        <taxon>Bacteria</taxon>
        <taxon>Bacillati</taxon>
        <taxon>Bacillota</taxon>
        <taxon>Bacilli</taxon>
        <taxon>Bacillales</taxon>
        <taxon>Paenibacillaceae</taxon>
        <taxon>Paenibacillus</taxon>
    </lineage>
</organism>
<dbReference type="GO" id="GO:0008757">
    <property type="term" value="F:S-adenosylmethionine-dependent methyltransferase activity"/>
    <property type="evidence" value="ECO:0007669"/>
    <property type="project" value="InterPro"/>
</dbReference>
<dbReference type="Gene3D" id="3.40.50.150">
    <property type="entry name" value="Vaccinia Virus protein VP39"/>
    <property type="match status" value="1"/>
</dbReference>
<dbReference type="SUPFAM" id="SSF53335">
    <property type="entry name" value="S-adenosyl-L-methionine-dependent methyltransferases"/>
    <property type="match status" value="1"/>
</dbReference>
<keyword evidence="2" id="KW-0489">Methyltransferase</keyword>
<reference evidence="2" key="1">
    <citation type="journal article" date="2014" name="Int. J. Syst. Evol. Microbiol.">
        <title>Complete genome sequence of Corynebacterium casei LMG S-19264T (=DSM 44701T), isolated from a smear-ripened cheese.</title>
        <authorList>
            <consortium name="US DOE Joint Genome Institute (JGI-PGF)"/>
            <person name="Walter F."/>
            <person name="Albersmeier A."/>
            <person name="Kalinowski J."/>
            <person name="Ruckert C."/>
        </authorList>
    </citation>
    <scope>NUCLEOTIDE SEQUENCE</scope>
    <source>
        <strain evidence="2">CGMCC 1.16134</strain>
    </source>
</reference>
<dbReference type="RefSeq" id="WP_189032288.1">
    <property type="nucleotide sequence ID" value="NZ_BMKR01000056.1"/>
</dbReference>
<reference evidence="2" key="2">
    <citation type="submission" date="2020-09" db="EMBL/GenBank/DDBJ databases">
        <authorList>
            <person name="Sun Q."/>
            <person name="Zhou Y."/>
        </authorList>
    </citation>
    <scope>NUCLEOTIDE SEQUENCE</scope>
    <source>
        <strain evidence="2">CGMCC 1.16134</strain>
    </source>
</reference>
<accession>A0A917D6C6</accession>
<dbReference type="CDD" id="cd02440">
    <property type="entry name" value="AdoMet_MTases"/>
    <property type="match status" value="1"/>
</dbReference>
<comment type="caution">
    <text evidence="2">The sequence shown here is derived from an EMBL/GenBank/DDBJ whole genome shotgun (WGS) entry which is preliminary data.</text>
</comment>
<dbReference type="PANTHER" id="PTHR43591:SF110">
    <property type="entry name" value="RHODANESE DOMAIN-CONTAINING PROTEIN"/>
    <property type="match status" value="1"/>
</dbReference>
<name>A0A917D6C6_9BACL</name>
<evidence type="ECO:0000313" key="2">
    <source>
        <dbReference type="EMBL" id="GGG12388.1"/>
    </source>
</evidence>
<protein>
    <submittedName>
        <fullName evidence="2">Methyltransferase</fullName>
    </submittedName>
</protein>
<gene>
    <name evidence="2" type="ORF">GCM10010912_66030</name>
</gene>
<keyword evidence="2" id="KW-0808">Transferase</keyword>
<dbReference type="GO" id="GO:0032259">
    <property type="term" value="P:methylation"/>
    <property type="evidence" value="ECO:0007669"/>
    <property type="project" value="UniProtKB-KW"/>
</dbReference>
<proteinExistence type="predicted"/>
<dbReference type="InterPro" id="IPR029063">
    <property type="entry name" value="SAM-dependent_MTases_sf"/>
</dbReference>
<dbReference type="InterPro" id="IPR013216">
    <property type="entry name" value="Methyltransf_11"/>
</dbReference>
<evidence type="ECO:0000259" key="1">
    <source>
        <dbReference type="Pfam" id="PF08241"/>
    </source>
</evidence>
<feature type="domain" description="Methyltransferase type 11" evidence="1">
    <location>
        <begin position="48"/>
        <end position="146"/>
    </location>
</feature>